<dbReference type="InterPro" id="IPR008271">
    <property type="entry name" value="Ser/Thr_kinase_AS"/>
</dbReference>
<dbReference type="GO" id="GO:0045292">
    <property type="term" value="P:mRNA cis splicing, via spliceosome"/>
    <property type="evidence" value="ECO:0007669"/>
    <property type="project" value="InterPro"/>
</dbReference>
<evidence type="ECO:0000313" key="11">
    <source>
        <dbReference type="EMBL" id="KAG9070609.1"/>
    </source>
</evidence>
<feature type="compositionally biased region" description="Low complexity" evidence="9">
    <location>
        <begin position="557"/>
        <end position="566"/>
    </location>
</feature>
<keyword evidence="2" id="KW-0723">Serine/threonine-protein kinase</keyword>
<dbReference type="GO" id="GO:0005524">
    <property type="term" value="F:ATP binding"/>
    <property type="evidence" value="ECO:0007669"/>
    <property type="project" value="UniProtKB-UniRule"/>
</dbReference>
<feature type="compositionally biased region" description="Basic residues" evidence="9">
    <location>
        <begin position="323"/>
        <end position="332"/>
    </location>
</feature>
<evidence type="ECO:0000259" key="10">
    <source>
        <dbReference type="PROSITE" id="PS50011"/>
    </source>
</evidence>
<dbReference type="GO" id="GO:1990904">
    <property type="term" value="C:ribonucleoprotein complex"/>
    <property type="evidence" value="ECO:0007669"/>
    <property type="project" value="UniProtKB-KW"/>
</dbReference>
<feature type="compositionally biased region" description="Basic and acidic residues" evidence="9">
    <location>
        <begin position="477"/>
        <end position="488"/>
    </location>
</feature>
<evidence type="ECO:0000313" key="12">
    <source>
        <dbReference type="Proteomes" id="UP000707451"/>
    </source>
</evidence>
<feature type="compositionally biased region" description="Basic and acidic residues" evidence="9">
    <location>
        <begin position="504"/>
        <end position="520"/>
    </location>
</feature>
<organism evidence="11 12">
    <name type="scientific">Linnemannia hyalina</name>
    <dbReference type="NCBI Taxonomy" id="64524"/>
    <lineage>
        <taxon>Eukaryota</taxon>
        <taxon>Fungi</taxon>
        <taxon>Fungi incertae sedis</taxon>
        <taxon>Mucoromycota</taxon>
        <taxon>Mortierellomycotina</taxon>
        <taxon>Mortierellomycetes</taxon>
        <taxon>Mortierellales</taxon>
        <taxon>Mortierellaceae</taxon>
        <taxon>Linnemannia</taxon>
    </lineage>
</organism>
<dbReference type="InterPro" id="IPR011009">
    <property type="entry name" value="Kinase-like_dom_sf"/>
</dbReference>
<evidence type="ECO:0000256" key="5">
    <source>
        <dbReference type="ARBA" id="ARBA00022777"/>
    </source>
</evidence>
<reference evidence="11" key="1">
    <citation type="submission" date="2021-06" db="EMBL/GenBank/DDBJ databases">
        <title>Genome Sequence of Mortierella hyaline Strain SCG-10, a Cold-Adapted, Nitrate-Reducing Fungus Isolated from Soil in Minnesota, USA.</title>
        <authorList>
            <person name="Aldossari N."/>
        </authorList>
    </citation>
    <scope>NUCLEOTIDE SEQUENCE</scope>
    <source>
        <strain evidence="11">SCG-10</strain>
    </source>
</reference>
<feature type="compositionally biased region" description="Basic and acidic residues" evidence="9">
    <location>
        <begin position="339"/>
        <end position="373"/>
    </location>
</feature>
<dbReference type="Gene3D" id="3.30.200.20">
    <property type="entry name" value="Phosphorylase Kinase, domain 1"/>
    <property type="match status" value="1"/>
</dbReference>
<dbReference type="PROSITE" id="PS50011">
    <property type="entry name" value="PROTEIN_KINASE_DOM"/>
    <property type="match status" value="1"/>
</dbReference>
<feature type="compositionally biased region" description="Basic and acidic residues" evidence="9">
    <location>
        <begin position="280"/>
        <end position="298"/>
    </location>
</feature>
<dbReference type="PROSITE" id="PS00108">
    <property type="entry name" value="PROTEIN_KINASE_ST"/>
    <property type="match status" value="1"/>
</dbReference>
<dbReference type="GO" id="GO:0004674">
    <property type="term" value="F:protein serine/threonine kinase activity"/>
    <property type="evidence" value="ECO:0007669"/>
    <property type="project" value="UniProtKB-KW"/>
</dbReference>
<keyword evidence="6 8" id="KW-0067">ATP-binding</keyword>
<dbReference type="CDD" id="cd14135">
    <property type="entry name" value="STKc_PRP4"/>
    <property type="match status" value="1"/>
</dbReference>
<protein>
    <recommendedName>
        <fullName evidence="1">non-specific serine/threonine protein kinase</fullName>
        <ecNumber evidence="1">2.7.11.1</ecNumber>
    </recommendedName>
</protein>
<dbReference type="SMART" id="SM00220">
    <property type="entry name" value="S_TKc"/>
    <property type="match status" value="1"/>
</dbReference>
<dbReference type="InterPro" id="IPR017441">
    <property type="entry name" value="Protein_kinase_ATP_BS"/>
</dbReference>
<evidence type="ECO:0000256" key="6">
    <source>
        <dbReference type="ARBA" id="ARBA00022840"/>
    </source>
</evidence>
<dbReference type="PANTHER" id="PTHR24058:SF103">
    <property type="entry name" value="SERINE_THREONINE-PROTEIN KINASE PRP4 HOMOLOG"/>
    <property type="match status" value="1"/>
</dbReference>
<feature type="binding site" evidence="8">
    <location>
        <position position="745"/>
    </location>
    <ligand>
        <name>ATP</name>
        <dbReference type="ChEBI" id="CHEBI:30616"/>
    </ligand>
</feature>
<dbReference type="FunFam" id="1.10.510.10:FF:000078">
    <property type="entry name" value="Serine/threonine-protein kinase PRP4 homolog"/>
    <property type="match status" value="1"/>
</dbReference>
<feature type="compositionally biased region" description="Low complexity" evidence="9">
    <location>
        <begin position="136"/>
        <end position="163"/>
    </location>
</feature>
<feature type="compositionally biased region" description="Basic and acidic residues" evidence="9">
    <location>
        <begin position="443"/>
        <end position="452"/>
    </location>
</feature>
<gene>
    <name evidence="11" type="primary">PRP4</name>
    <name evidence="11" type="ORF">KI688_008147</name>
</gene>
<comment type="similarity">
    <text evidence="7">Belongs to the protein kinase superfamily. CMGC Ser/Thr protein kinase family.</text>
</comment>
<evidence type="ECO:0000256" key="1">
    <source>
        <dbReference type="ARBA" id="ARBA00012513"/>
    </source>
</evidence>
<feature type="compositionally biased region" description="Polar residues" evidence="9">
    <location>
        <begin position="570"/>
        <end position="579"/>
    </location>
</feature>
<evidence type="ECO:0000256" key="4">
    <source>
        <dbReference type="ARBA" id="ARBA00022741"/>
    </source>
</evidence>
<dbReference type="AlphaFoldDB" id="A0A9P7XZT6"/>
<name>A0A9P7XZT6_9FUNG</name>
<feature type="compositionally biased region" description="Low complexity" evidence="9">
    <location>
        <begin position="524"/>
        <end position="545"/>
    </location>
</feature>
<dbReference type="EC" id="2.7.11.1" evidence="1"/>
<sequence>MNYIWDMEHNLPYLSEDMLAALVEHNSCPLASLSTEEAALCWELDQELMQTQAIAGRSPISAMLDKIVFIYQSISVKLPVSSPSVKSECSKYVEDSRVTSIAAARGSNELVEAEEGEIVEQEGSPAQSLNSARPSTRPTAAVEAATATTTKPASATPTITTAPSEKLVHDETGVKRRAPSSTESSREDRNGSEQQHQVKSSIRDLASPSSSSSQSLLDSNLPAKVRKIRHGESPSVSSRSSPSDDLKAIHIGDTSYSNSPAPGKDVEMTPASPTGSNASSDHRSTTSSHRQDRNGDRSRRSHSRDEDDSYRRRHGDKSTDRHHSSRSRRSPSPRHSSSSRRDESRSSRDRSYSDRRDYDRDRSSRSHGKDSRSSHPIMTSGRNDRSDRSFEQELERYSRERSHRRDDDRKASSRESSREPRTRDERATSEKPADKSTSSRAYVESKDAKRESQGAAHKGSKETAPKSPPRTATPVRTDTKAEPAKKEEEPEVDIPILIEEEKDEAAILEERRKKRQEMLRRAQSASKPSTPTPTSTAPSSTGVTPILPSAATLAIQPSSPAAASTPGSMIDSQPGTPTSAVEDRPFHRALLSTRKSASDMAILKSKDAYESVAQGTDADHDMSAADYQEGAPSLPAAVTNKAPVKEAAEIDMFAEIEDDMFAIGEGADISMSAKPVAKAAAGETAADYNPTLVDNWDDSEGYYRFGHGELLDGRYLVTSVLGKGVFSSVVKARDSKNGDEEVAIKILRSNEAMYKAGKKELDILKRLMDNDPLNKKHIIRLLRHFEHRGHLCLVFESLSMNLREVLKKFGKDIGLNINAVRIYAQQLFLSLSLLKRSNILHADIKPDNILVNDSKNILKLCDLGSASDTSENEITPYLVSRFYRAPEIILGMPYDPALDMWSIGCTLYELFTGKILFSGRSNNQMLKHMMDLKGPFPKKMIRKGEFNQNHFDEDCNFLSVEVEKVTQKDVIRTIQISKPTKDLKARLMPYTNQMVPADVIQVNHFINLLDRCLNLNPEQRITPQEALHHPFIKPPK</sequence>
<dbReference type="Proteomes" id="UP000707451">
    <property type="component" value="Unassembled WGS sequence"/>
</dbReference>
<feature type="region of interest" description="Disordered" evidence="9">
    <location>
        <begin position="114"/>
        <end position="545"/>
    </location>
</feature>
<feature type="compositionally biased region" description="Low complexity" evidence="9">
    <location>
        <begin position="203"/>
        <end position="221"/>
    </location>
</feature>
<keyword evidence="4 8" id="KW-0547">Nucleotide-binding</keyword>
<dbReference type="Gene3D" id="1.10.510.10">
    <property type="entry name" value="Transferase(Phosphotransferase) domain 1"/>
    <property type="match status" value="1"/>
</dbReference>
<proteinExistence type="inferred from homology"/>
<dbReference type="Pfam" id="PF00069">
    <property type="entry name" value="Pkinase"/>
    <property type="match status" value="1"/>
</dbReference>
<evidence type="ECO:0000256" key="9">
    <source>
        <dbReference type="SAM" id="MobiDB-lite"/>
    </source>
</evidence>
<dbReference type="EMBL" id="JAHRHY010000003">
    <property type="protein sequence ID" value="KAG9070609.1"/>
    <property type="molecule type" value="Genomic_DNA"/>
</dbReference>
<evidence type="ECO:0000256" key="7">
    <source>
        <dbReference type="ARBA" id="ARBA00023596"/>
    </source>
</evidence>
<comment type="caution">
    <text evidence="11">The sequence shown here is derived from an EMBL/GenBank/DDBJ whole genome shotgun (WGS) entry which is preliminary data.</text>
</comment>
<accession>A0A9P7XZT6</accession>
<feature type="compositionally biased region" description="Polar residues" evidence="9">
    <location>
        <begin position="124"/>
        <end position="134"/>
    </location>
</feature>
<feature type="domain" description="Protein kinase" evidence="10">
    <location>
        <begin position="715"/>
        <end position="1032"/>
    </location>
</feature>
<dbReference type="OrthoDB" id="9332038at2759"/>
<dbReference type="InterPro" id="IPR044092">
    <property type="entry name" value="STKc_PRP4"/>
</dbReference>
<dbReference type="PROSITE" id="PS00107">
    <property type="entry name" value="PROTEIN_KINASE_ATP"/>
    <property type="match status" value="1"/>
</dbReference>
<keyword evidence="12" id="KW-1185">Reference proteome</keyword>
<keyword evidence="11" id="KW-0687">Ribonucleoprotein</keyword>
<feature type="region of interest" description="Disordered" evidence="9">
    <location>
        <begin position="557"/>
        <end position="583"/>
    </location>
</feature>
<dbReference type="SUPFAM" id="SSF56112">
    <property type="entry name" value="Protein kinase-like (PK-like)"/>
    <property type="match status" value="1"/>
</dbReference>
<keyword evidence="5" id="KW-0418">Kinase</keyword>
<evidence type="ECO:0000256" key="3">
    <source>
        <dbReference type="ARBA" id="ARBA00022679"/>
    </source>
</evidence>
<feature type="compositionally biased region" description="Basic and acidic residues" evidence="9">
    <location>
        <begin position="382"/>
        <end position="434"/>
    </location>
</feature>
<evidence type="ECO:0000256" key="2">
    <source>
        <dbReference type="ARBA" id="ARBA00022527"/>
    </source>
</evidence>
<dbReference type="InterPro" id="IPR050494">
    <property type="entry name" value="Ser_Thr_dual-spec_kinase"/>
</dbReference>
<keyword evidence="3" id="KW-0808">Transferase</keyword>
<dbReference type="InterPro" id="IPR000719">
    <property type="entry name" value="Prot_kinase_dom"/>
</dbReference>
<dbReference type="PANTHER" id="PTHR24058">
    <property type="entry name" value="DUAL SPECIFICITY PROTEIN KINASE"/>
    <property type="match status" value="1"/>
</dbReference>
<evidence type="ECO:0000256" key="8">
    <source>
        <dbReference type="PROSITE-ProRule" id="PRU10141"/>
    </source>
</evidence>